<evidence type="ECO:0000313" key="4">
    <source>
        <dbReference type="Proteomes" id="UP000009172"/>
    </source>
</evidence>
<feature type="compositionally biased region" description="Low complexity" evidence="1">
    <location>
        <begin position="293"/>
        <end position="328"/>
    </location>
</feature>
<feature type="region of interest" description="Disordered" evidence="1">
    <location>
        <begin position="69"/>
        <end position="363"/>
    </location>
</feature>
<name>F2S951_TRIT1</name>
<evidence type="ECO:0000256" key="1">
    <source>
        <dbReference type="SAM" id="MobiDB-lite"/>
    </source>
</evidence>
<dbReference type="AlphaFoldDB" id="F2S951"/>
<feature type="compositionally biased region" description="Low complexity" evidence="1">
    <location>
        <begin position="338"/>
        <end position="351"/>
    </location>
</feature>
<organism evidence="3 4">
    <name type="scientific">Trichophyton tonsurans (strain CBS 112818)</name>
    <name type="common">Scalp ringworm fungus</name>
    <dbReference type="NCBI Taxonomy" id="647933"/>
    <lineage>
        <taxon>Eukaryota</taxon>
        <taxon>Fungi</taxon>
        <taxon>Dikarya</taxon>
        <taxon>Ascomycota</taxon>
        <taxon>Pezizomycotina</taxon>
        <taxon>Eurotiomycetes</taxon>
        <taxon>Eurotiomycetidae</taxon>
        <taxon>Onygenales</taxon>
        <taxon>Arthrodermataceae</taxon>
        <taxon>Trichophyton</taxon>
    </lineage>
</organism>
<gene>
    <name evidence="3" type="ORF">TESG_07423</name>
</gene>
<feature type="chain" id="PRO_5003285948" evidence="2">
    <location>
        <begin position="25"/>
        <end position="615"/>
    </location>
</feature>
<feature type="compositionally biased region" description="Low complexity" evidence="1">
    <location>
        <begin position="108"/>
        <end position="251"/>
    </location>
</feature>
<dbReference type="EMBL" id="GG698531">
    <property type="protein sequence ID" value="EGE00101.1"/>
    <property type="molecule type" value="Genomic_DNA"/>
</dbReference>
<protein>
    <submittedName>
        <fullName evidence="3">Uncharacterized protein</fullName>
    </submittedName>
</protein>
<evidence type="ECO:0000313" key="3">
    <source>
        <dbReference type="EMBL" id="EGE00101.1"/>
    </source>
</evidence>
<feature type="compositionally biased region" description="Polar residues" evidence="1">
    <location>
        <begin position="252"/>
        <end position="291"/>
    </location>
</feature>
<dbReference type="OrthoDB" id="4174411at2759"/>
<proteinExistence type="predicted"/>
<keyword evidence="2" id="KW-0732">Signal</keyword>
<accession>F2S951</accession>
<reference evidence="4" key="1">
    <citation type="journal article" date="2012" name="MBio">
        <title>Comparative genome analysis of Trichophyton rubrum and related dermatophytes reveals candidate genes involved in infection.</title>
        <authorList>
            <person name="Martinez D.A."/>
            <person name="Oliver B.G."/>
            <person name="Graeser Y."/>
            <person name="Goldberg J.M."/>
            <person name="Li W."/>
            <person name="Martinez-Rossi N.M."/>
            <person name="Monod M."/>
            <person name="Shelest E."/>
            <person name="Barton R.C."/>
            <person name="Birch E."/>
            <person name="Brakhage A.A."/>
            <person name="Chen Z."/>
            <person name="Gurr S.J."/>
            <person name="Heiman D."/>
            <person name="Heitman J."/>
            <person name="Kosti I."/>
            <person name="Rossi A."/>
            <person name="Saif S."/>
            <person name="Samalova M."/>
            <person name="Saunders C.W."/>
            <person name="Shea T."/>
            <person name="Summerbell R.C."/>
            <person name="Xu J."/>
            <person name="Young S."/>
            <person name="Zeng Q."/>
            <person name="Birren B.W."/>
            <person name="Cuomo C.A."/>
            <person name="White T.C."/>
        </authorList>
    </citation>
    <scope>NUCLEOTIDE SEQUENCE [LARGE SCALE GENOMIC DNA]</scope>
    <source>
        <strain evidence="4">CBS 112818</strain>
    </source>
</reference>
<dbReference type="Proteomes" id="UP000009172">
    <property type="component" value="Unassembled WGS sequence"/>
</dbReference>
<keyword evidence="4" id="KW-1185">Reference proteome</keyword>
<dbReference type="HOGENOM" id="CLU_444230_0_0_1"/>
<evidence type="ECO:0000256" key="2">
    <source>
        <dbReference type="SAM" id="SignalP"/>
    </source>
</evidence>
<sequence length="615" mass="65342">MRFTPSNLLSLLAVVALLQPVVVPRAITTGLINGRDESGSTKCDVTLGCVDHETIQAPDLEDHTVIPALQKRKGGRPGSNNRPNRNGHGKPNKPTTGPTTRPKPGPTTKPSSVSTTQAAKTSSTTAKAKPTTSSKVHSSTSSKVVSNTRTSSVTSSRSASASTSKAASTTKPVTSSATTSSSQTSAHSTSSAHSTTSSGGSSSIKSEEQSATPSETPSITSSTSTAKPTSEAELTTTSEEAHSTTESSSTAVPTSSEKGSATNFESATTDSSYTPVPTSSETDVSSSLDEYSTTESASTPVSTSESEPTTTLDGHTTTKGPSTTVPTETESRTSSEADLTTDSTQDPTSTSEPGLSHGRNDNKNTSILSWEEYMEDGAKVIKRLEDTIKTKKTDVPAIDIEPRYKVKRGEEAIGNVVKNKPNVKWDIWKSTGLDKNAQYARTIVKIKSSEGQGKGKEEAPQDVNDPNKDVMSDNLYNKAHKTMVIAWSNVNIDNTKPEDTRLRWSDITFEGWKERAGDDVKNLRWIVRNNIINPGTSATIREAIGRVGGKADKRVEFSPDPNNSNMNEAFTALAGTPNVKGVYHMLADHHNEMGGLKVKKIYAFGANMLLIGLGR</sequence>
<feature type="signal peptide" evidence="2">
    <location>
        <begin position="1"/>
        <end position="24"/>
    </location>
</feature>